<sequence>MKTESGGVPRCHWGLFHWGLFHSVMGSVQTQRPKAPQRPRLESRVSASAMTPRAGADGSPSADAFFMFGLRAHDTQTQTHAHLPIVGRL</sequence>
<organism evidence="3 4">
    <name type="scientific">Knipowitschia caucasica</name>
    <name type="common">Caucasian dwarf goby</name>
    <name type="synonym">Pomatoschistus caucasicus</name>
    <dbReference type="NCBI Taxonomy" id="637954"/>
    <lineage>
        <taxon>Eukaryota</taxon>
        <taxon>Metazoa</taxon>
        <taxon>Chordata</taxon>
        <taxon>Craniata</taxon>
        <taxon>Vertebrata</taxon>
        <taxon>Euteleostomi</taxon>
        <taxon>Actinopterygii</taxon>
        <taxon>Neopterygii</taxon>
        <taxon>Teleostei</taxon>
        <taxon>Neoteleostei</taxon>
        <taxon>Acanthomorphata</taxon>
        <taxon>Gobiaria</taxon>
        <taxon>Gobiiformes</taxon>
        <taxon>Gobioidei</taxon>
        <taxon>Gobiidae</taxon>
        <taxon>Gobiinae</taxon>
        <taxon>Knipowitschia</taxon>
    </lineage>
</organism>
<accession>A0AAV2J370</accession>
<proteinExistence type="predicted"/>
<keyword evidence="2" id="KW-0732">Signal</keyword>
<dbReference type="Proteomes" id="UP001497482">
    <property type="component" value="Chromosome 10"/>
</dbReference>
<gene>
    <name evidence="3" type="ORF">KC01_LOCUS3971</name>
</gene>
<evidence type="ECO:0000313" key="3">
    <source>
        <dbReference type="EMBL" id="CAL1571907.1"/>
    </source>
</evidence>
<evidence type="ECO:0000256" key="1">
    <source>
        <dbReference type="SAM" id="MobiDB-lite"/>
    </source>
</evidence>
<reference evidence="3 4" key="1">
    <citation type="submission" date="2024-04" db="EMBL/GenBank/DDBJ databases">
        <authorList>
            <person name="Waldvogel A.-M."/>
            <person name="Schoenle A."/>
        </authorList>
    </citation>
    <scope>NUCLEOTIDE SEQUENCE [LARGE SCALE GENOMIC DNA]</scope>
</reference>
<feature type="chain" id="PRO_5043931898" evidence="2">
    <location>
        <begin position="27"/>
        <end position="89"/>
    </location>
</feature>
<dbReference type="AlphaFoldDB" id="A0AAV2J370"/>
<evidence type="ECO:0000256" key="2">
    <source>
        <dbReference type="SAM" id="SignalP"/>
    </source>
</evidence>
<dbReference type="EMBL" id="OZ035832">
    <property type="protein sequence ID" value="CAL1571907.1"/>
    <property type="molecule type" value="Genomic_DNA"/>
</dbReference>
<keyword evidence="4" id="KW-1185">Reference proteome</keyword>
<feature type="region of interest" description="Disordered" evidence="1">
    <location>
        <begin position="28"/>
        <end position="58"/>
    </location>
</feature>
<protein>
    <submittedName>
        <fullName evidence="3">Uncharacterized protein</fullName>
    </submittedName>
</protein>
<evidence type="ECO:0000313" key="4">
    <source>
        <dbReference type="Proteomes" id="UP001497482"/>
    </source>
</evidence>
<feature type="signal peptide" evidence="2">
    <location>
        <begin position="1"/>
        <end position="26"/>
    </location>
</feature>
<name>A0AAV2J370_KNICA</name>